<comment type="cofactor">
    <cofactor evidence="5">
        <name>pantetheine 4'-phosphate</name>
        <dbReference type="ChEBI" id="CHEBI:47942"/>
    </cofactor>
    <text evidence="5">Binds 1 phosphopantetheine covalently.</text>
</comment>
<evidence type="ECO:0000256" key="5">
    <source>
        <dbReference type="PIRSR" id="PIRSR001111-50"/>
    </source>
</evidence>
<feature type="domain" description="Carrier" evidence="6">
    <location>
        <begin position="210"/>
        <end position="285"/>
    </location>
</feature>
<dbReference type="PROSITE" id="PS50075">
    <property type="entry name" value="CARRIER"/>
    <property type="match status" value="1"/>
</dbReference>
<feature type="modified residue" description="O-(pantetheine 4'-phosphoryl)serine" evidence="5">
    <location>
        <position position="246"/>
    </location>
</feature>
<evidence type="ECO:0000313" key="7">
    <source>
        <dbReference type="EMBL" id="KAA9158721.1"/>
    </source>
</evidence>
<dbReference type="AlphaFoldDB" id="A0A5N0UZ05"/>
<dbReference type="InterPro" id="IPR036380">
    <property type="entry name" value="Isochorismatase-like_sf"/>
</dbReference>
<sequence>MSLPTIAPYPVPTGAELPASTVRWRPEPDRAVLLVHDMQRYFLAAYQADAEPLATVVPNIARLISRARGLGIPVIFSAQPGDQQPADRRLLTELWGPGLKAIPEHEDVIEDLAPQPDDVVLTKWRYSAFQRTDLRERLHGWGRDQLLVTGVYAHIGVLLTACDAFMQDVQPFLVADAVADFSEEEHRLALRYAARRCGSVTETATVLGQLSGGLTPERLRADVLAILETEDEVADDDDLREHGLDSIRIIHLVEQWRALGVDVNFVQLAGVPTIRGWQEGLAAGVA</sequence>
<protein>
    <recommendedName>
        <fullName evidence="2">isochorismatase</fullName>
        <ecNumber evidence="2">3.3.2.1</ecNumber>
    </recommendedName>
</protein>
<comment type="pathway">
    <text evidence="1">Siderophore biosynthesis.</text>
</comment>
<dbReference type="OrthoDB" id="5794853at2"/>
<comment type="caution">
    <text evidence="7">The sequence shown here is derived from an EMBL/GenBank/DDBJ whole genome shotgun (WGS) entry which is preliminary data.</text>
</comment>
<comment type="catalytic activity">
    <reaction evidence="4">
        <text>isochorismate + H2O = (2S,3S)-2,3-dihydroxy-2,3-dihydrobenzoate + pyruvate</text>
        <dbReference type="Rhea" id="RHEA:11112"/>
        <dbReference type="ChEBI" id="CHEBI:15361"/>
        <dbReference type="ChEBI" id="CHEBI:15377"/>
        <dbReference type="ChEBI" id="CHEBI:29780"/>
        <dbReference type="ChEBI" id="CHEBI:58764"/>
        <dbReference type="EC" id="3.3.2.1"/>
    </reaction>
</comment>
<dbReference type="Gene3D" id="3.40.50.850">
    <property type="entry name" value="Isochorismatase-like"/>
    <property type="match status" value="1"/>
</dbReference>
<dbReference type="InterPro" id="IPR000868">
    <property type="entry name" value="Isochorismatase-like_dom"/>
</dbReference>
<dbReference type="Gene3D" id="1.10.1200.10">
    <property type="entry name" value="ACP-like"/>
    <property type="match status" value="1"/>
</dbReference>
<dbReference type="Pfam" id="PF00550">
    <property type="entry name" value="PP-binding"/>
    <property type="match status" value="1"/>
</dbReference>
<dbReference type="GO" id="GO:0008908">
    <property type="term" value="F:isochorismatase activity"/>
    <property type="evidence" value="ECO:0007669"/>
    <property type="project" value="UniProtKB-EC"/>
</dbReference>
<dbReference type="EC" id="3.3.2.1" evidence="2"/>
<dbReference type="InterPro" id="IPR050272">
    <property type="entry name" value="Isochorismatase-like_hydrls"/>
</dbReference>
<keyword evidence="8" id="KW-1185">Reference proteome</keyword>
<keyword evidence="3" id="KW-0378">Hydrolase</keyword>
<evidence type="ECO:0000313" key="8">
    <source>
        <dbReference type="Proteomes" id="UP000319769"/>
    </source>
</evidence>
<keyword evidence="5" id="KW-0596">Phosphopantetheine</keyword>
<dbReference type="EMBL" id="VMNW02000033">
    <property type="protein sequence ID" value="KAA9158721.1"/>
    <property type="molecule type" value="Genomic_DNA"/>
</dbReference>
<organism evidence="7 8">
    <name type="scientific">Amycolatopsis acidicola</name>
    <dbReference type="NCBI Taxonomy" id="2596893"/>
    <lineage>
        <taxon>Bacteria</taxon>
        <taxon>Bacillati</taxon>
        <taxon>Actinomycetota</taxon>
        <taxon>Actinomycetes</taxon>
        <taxon>Pseudonocardiales</taxon>
        <taxon>Pseudonocardiaceae</taxon>
        <taxon>Amycolatopsis</taxon>
    </lineage>
</organism>
<evidence type="ECO:0000256" key="1">
    <source>
        <dbReference type="ARBA" id="ARBA00004924"/>
    </source>
</evidence>
<dbReference type="PRINTS" id="PR01398">
    <property type="entry name" value="ISCHRISMTASE"/>
</dbReference>
<dbReference type="Proteomes" id="UP000319769">
    <property type="component" value="Unassembled WGS sequence"/>
</dbReference>
<dbReference type="InterPro" id="IPR036736">
    <property type="entry name" value="ACP-like_sf"/>
</dbReference>
<dbReference type="SUPFAM" id="SSF47336">
    <property type="entry name" value="ACP-like"/>
    <property type="match status" value="1"/>
</dbReference>
<accession>A0A5N0UZ05</accession>
<dbReference type="SUPFAM" id="SSF52499">
    <property type="entry name" value="Isochorismatase-like hydrolases"/>
    <property type="match status" value="1"/>
</dbReference>
<gene>
    <name evidence="7" type="ORF">FPZ12_021920</name>
</gene>
<dbReference type="InterPro" id="IPR009081">
    <property type="entry name" value="PP-bd_ACP"/>
</dbReference>
<dbReference type="PANTHER" id="PTHR43540">
    <property type="entry name" value="PEROXYUREIDOACRYLATE/UREIDOACRYLATE AMIDOHYDROLASE-RELATED"/>
    <property type="match status" value="1"/>
</dbReference>
<dbReference type="PIRSF" id="PIRSF001111">
    <property type="entry name" value="Isochorismatase"/>
    <property type="match status" value="1"/>
</dbReference>
<name>A0A5N0UZ05_9PSEU</name>
<evidence type="ECO:0000256" key="3">
    <source>
        <dbReference type="ARBA" id="ARBA00022801"/>
    </source>
</evidence>
<dbReference type="InterPro" id="IPR016291">
    <property type="entry name" value="Isochorismatase"/>
</dbReference>
<proteinExistence type="predicted"/>
<evidence type="ECO:0000256" key="2">
    <source>
        <dbReference type="ARBA" id="ARBA00012100"/>
    </source>
</evidence>
<evidence type="ECO:0000256" key="4">
    <source>
        <dbReference type="ARBA" id="ARBA00048590"/>
    </source>
</evidence>
<dbReference type="PANTHER" id="PTHR43540:SF3">
    <property type="entry name" value="ENTEROBACTIN SYNTHASE COMPONENT B"/>
    <property type="match status" value="1"/>
</dbReference>
<keyword evidence="5" id="KW-0597">Phosphoprotein</keyword>
<evidence type="ECO:0000259" key="6">
    <source>
        <dbReference type="PROSITE" id="PS50075"/>
    </source>
</evidence>
<dbReference type="Pfam" id="PF00857">
    <property type="entry name" value="Isochorismatase"/>
    <property type="match status" value="1"/>
</dbReference>
<dbReference type="RefSeq" id="WP_144750966.1">
    <property type="nucleotide sequence ID" value="NZ_VMNW02000033.1"/>
</dbReference>
<reference evidence="7" key="1">
    <citation type="submission" date="2019-09" db="EMBL/GenBank/DDBJ databases">
        <authorList>
            <person name="Teo W.F.A."/>
            <person name="Duangmal K."/>
        </authorList>
    </citation>
    <scope>NUCLEOTIDE SEQUENCE [LARGE SCALE GENOMIC DNA]</scope>
    <source>
        <strain evidence="7">K81G1</strain>
    </source>
</reference>